<dbReference type="Gramene" id="QL01p002917:mrna">
    <property type="protein sequence ID" value="QL01p002917:mrna"/>
    <property type="gene ID" value="QL01p002917"/>
</dbReference>
<dbReference type="CDD" id="cd13132">
    <property type="entry name" value="MATE_eukaryotic"/>
    <property type="match status" value="1"/>
</dbReference>
<evidence type="ECO:0000256" key="4">
    <source>
        <dbReference type="ARBA" id="ARBA00022989"/>
    </source>
</evidence>
<sequence length="481" mass="52034">MGGEITEKSMEESLLLKEKSEVKNESVTWSALTQELKRVGCIAGPMVAVTLTQNLMQVISLMMVGHLGELSLSSTAIAISLAGVTGFSLLFGMASALETLCGQAYGAQQYRKLGIQTYTAIFSLTLVCFPVSLLWIYMGKLLSLIGQDPLISYEAGKFIVWLIPTLFASAALQPLIRFFQTQSLIMPMLGCACVSLCLHVPISSVLIFKSGLDNLGAAVALGISNWLNVILLGLYMKFSSACEKTRVPVSMELFQGIREFFRFAIPSAIMICLEWWSYELLILLSGLSPNPQLETSVLSICLTTISTLYAMPYGLGAAVSTRVSNELGAGNPEAARIAVFAGFSFGVTEACILSTTLFVGRHVFGYSFSNVKEVVDYVTAMAPLICLSITVDGVKGVLSGVARGCGWQHIGANVNLGAYYLCGIPTAAMLGFWLQLRGRGLWIGIQTGAIVQVVLLSIITSCTNWEKQARKARERLFEPRN</sequence>
<dbReference type="OrthoDB" id="2126698at2759"/>
<feature type="transmembrane region" description="Helical" evidence="6">
    <location>
        <begin position="76"/>
        <end position="97"/>
    </location>
</feature>
<name>A0A7N2KKJ7_QUELO</name>
<dbReference type="EMBL" id="LRBV02000001">
    <property type="status" value="NOT_ANNOTATED_CDS"/>
    <property type="molecule type" value="Genomic_DNA"/>
</dbReference>
<keyword evidence="8" id="KW-1185">Reference proteome</keyword>
<dbReference type="GO" id="GO:0016020">
    <property type="term" value="C:membrane"/>
    <property type="evidence" value="ECO:0007669"/>
    <property type="project" value="UniProtKB-SubCell"/>
</dbReference>
<evidence type="ECO:0000256" key="3">
    <source>
        <dbReference type="ARBA" id="ARBA00022692"/>
    </source>
</evidence>
<dbReference type="EnsemblPlants" id="QL01p002917:mrna">
    <property type="protein sequence ID" value="QL01p002917:mrna"/>
    <property type="gene ID" value="QL01p002917"/>
</dbReference>
<evidence type="ECO:0000256" key="6">
    <source>
        <dbReference type="RuleBase" id="RU004914"/>
    </source>
</evidence>
<keyword evidence="4 6" id="KW-1133">Transmembrane helix</keyword>
<feature type="transmembrane region" description="Helical" evidence="6">
    <location>
        <begin position="214"/>
        <end position="236"/>
    </location>
</feature>
<dbReference type="OMA" id="ILWLYMG"/>
<feature type="transmembrane region" description="Helical" evidence="6">
    <location>
        <begin position="39"/>
        <end position="64"/>
    </location>
</feature>
<feature type="transmembrane region" description="Helical" evidence="6">
    <location>
        <begin position="297"/>
        <end position="316"/>
    </location>
</feature>
<comment type="similarity">
    <text evidence="2 6">Belongs to the multi antimicrobial extrusion (MATE) (TC 2.A.66.1) family.</text>
</comment>
<comment type="subcellular location">
    <subcellularLocation>
        <location evidence="1">Membrane</location>
        <topology evidence="1">Multi-pass membrane protein</topology>
    </subcellularLocation>
</comment>
<dbReference type="RefSeq" id="XP_030950889.1">
    <property type="nucleotide sequence ID" value="XM_031095029.1"/>
</dbReference>
<keyword evidence="3 6" id="KW-0812">Transmembrane</keyword>
<feature type="transmembrane region" description="Helical" evidence="6">
    <location>
        <begin position="440"/>
        <end position="465"/>
    </location>
</feature>
<dbReference type="GO" id="GO:1990961">
    <property type="term" value="P:xenobiotic detoxification by transmembrane export across the plasma membrane"/>
    <property type="evidence" value="ECO:0007669"/>
    <property type="project" value="InterPro"/>
</dbReference>
<dbReference type="GeneID" id="115974607"/>
<evidence type="ECO:0000256" key="1">
    <source>
        <dbReference type="ARBA" id="ARBA00004141"/>
    </source>
</evidence>
<feature type="transmembrane region" description="Helical" evidence="6">
    <location>
        <begin position="337"/>
        <end position="360"/>
    </location>
</feature>
<feature type="transmembrane region" description="Helical" evidence="6">
    <location>
        <begin position="260"/>
        <end position="277"/>
    </location>
</feature>
<protein>
    <recommendedName>
        <fullName evidence="6">Protein DETOXIFICATION</fullName>
    </recommendedName>
    <alternativeName>
        <fullName evidence="6">Multidrug and toxic compound extrusion protein</fullName>
    </alternativeName>
</protein>
<evidence type="ECO:0000313" key="8">
    <source>
        <dbReference type="Proteomes" id="UP000594261"/>
    </source>
</evidence>
<dbReference type="AlphaFoldDB" id="A0A7N2KKJ7"/>
<keyword evidence="5 6" id="KW-0472">Membrane</keyword>
<feature type="transmembrane region" description="Helical" evidence="6">
    <location>
        <begin position="188"/>
        <end position="208"/>
    </location>
</feature>
<reference evidence="7 8" key="1">
    <citation type="journal article" date="2016" name="G3 (Bethesda)">
        <title>First Draft Assembly and Annotation of the Genome of a California Endemic Oak Quercus lobata Nee (Fagaceae).</title>
        <authorList>
            <person name="Sork V.L."/>
            <person name="Fitz-Gibbon S.T."/>
            <person name="Puiu D."/>
            <person name="Crepeau M."/>
            <person name="Gugger P.F."/>
            <person name="Sherman R."/>
            <person name="Stevens K."/>
            <person name="Langley C.H."/>
            <person name="Pellegrini M."/>
            <person name="Salzberg S.L."/>
        </authorList>
    </citation>
    <scope>NUCLEOTIDE SEQUENCE [LARGE SCALE GENOMIC DNA]</scope>
    <source>
        <strain evidence="7 8">cv. SW786</strain>
    </source>
</reference>
<evidence type="ECO:0000256" key="5">
    <source>
        <dbReference type="ARBA" id="ARBA00023136"/>
    </source>
</evidence>
<dbReference type="InterPro" id="IPR002528">
    <property type="entry name" value="MATE_fam"/>
</dbReference>
<dbReference type="InParanoid" id="A0A7N2KKJ7"/>
<feature type="transmembrane region" description="Helical" evidence="6">
    <location>
        <begin position="118"/>
        <end position="138"/>
    </location>
</feature>
<dbReference type="InterPro" id="IPR045069">
    <property type="entry name" value="MATE_euk"/>
</dbReference>
<dbReference type="NCBIfam" id="TIGR00797">
    <property type="entry name" value="matE"/>
    <property type="match status" value="1"/>
</dbReference>
<dbReference type="FunCoup" id="A0A7N2KKJ7">
    <property type="interactions" value="804"/>
</dbReference>
<organism evidence="7 8">
    <name type="scientific">Quercus lobata</name>
    <name type="common">Valley oak</name>
    <dbReference type="NCBI Taxonomy" id="97700"/>
    <lineage>
        <taxon>Eukaryota</taxon>
        <taxon>Viridiplantae</taxon>
        <taxon>Streptophyta</taxon>
        <taxon>Embryophyta</taxon>
        <taxon>Tracheophyta</taxon>
        <taxon>Spermatophyta</taxon>
        <taxon>Magnoliopsida</taxon>
        <taxon>eudicotyledons</taxon>
        <taxon>Gunneridae</taxon>
        <taxon>Pentapetalae</taxon>
        <taxon>rosids</taxon>
        <taxon>fabids</taxon>
        <taxon>Fagales</taxon>
        <taxon>Fagaceae</taxon>
        <taxon>Quercus</taxon>
    </lineage>
</organism>
<feature type="transmembrane region" description="Helical" evidence="6">
    <location>
        <begin position="380"/>
        <end position="402"/>
    </location>
</feature>
<dbReference type="GO" id="GO:0042910">
    <property type="term" value="F:xenobiotic transmembrane transporter activity"/>
    <property type="evidence" value="ECO:0007669"/>
    <property type="project" value="InterPro"/>
</dbReference>
<dbReference type="Pfam" id="PF01554">
    <property type="entry name" value="MatE"/>
    <property type="match status" value="2"/>
</dbReference>
<accession>A0A7N2KKJ7</accession>
<dbReference type="GO" id="GO:0015297">
    <property type="term" value="F:antiporter activity"/>
    <property type="evidence" value="ECO:0007669"/>
    <property type="project" value="InterPro"/>
</dbReference>
<dbReference type="Proteomes" id="UP000594261">
    <property type="component" value="Chromosome 1"/>
</dbReference>
<feature type="transmembrane region" description="Helical" evidence="6">
    <location>
        <begin position="158"/>
        <end position="176"/>
    </location>
</feature>
<gene>
    <name evidence="7" type="primary">LOC115974607</name>
</gene>
<dbReference type="PANTHER" id="PTHR11206">
    <property type="entry name" value="MULTIDRUG RESISTANCE PROTEIN"/>
    <property type="match status" value="1"/>
</dbReference>
<feature type="transmembrane region" description="Helical" evidence="6">
    <location>
        <begin position="414"/>
        <end position="434"/>
    </location>
</feature>
<dbReference type="KEGG" id="qlo:115974607"/>
<reference evidence="7" key="2">
    <citation type="submission" date="2021-01" db="UniProtKB">
        <authorList>
            <consortium name="EnsemblPlants"/>
        </authorList>
    </citation>
    <scope>IDENTIFICATION</scope>
</reference>
<evidence type="ECO:0000313" key="7">
    <source>
        <dbReference type="EnsemblPlants" id="QL01p002917:mrna"/>
    </source>
</evidence>
<evidence type="ECO:0000256" key="2">
    <source>
        <dbReference type="ARBA" id="ARBA00010199"/>
    </source>
</evidence>
<proteinExistence type="inferred from homology"/>